<dbReference type="GO" id="GO:0045317">
    <property type="term" value="P:equator specification"/>
    <property type="evidence" value="ECO:0007669"/>
    <property type="project" value="UniProtKB-ARBA"/>
</dbReference>
<dbReference type="OrthoDB" id="5399138at2759"/>
<evidence type="ECO:0000313" key="9">
    <source>
        <dbReference type="EMBL" id="CDW33819.1"/>
    </source>
</evidence>
<feature type="compositionally biased region" description="Basic and acidic residues" evidence="7">
    <location>
        <begin position="285"/>
        <end position="294"/>
    </location>
</feature>
<dbReference type="Pfam" id="PF05920">
    <property type="entry name" value="Homeobox_KN"/>
    <property type="match status" value="1"/>
</dbReference>
<dbReference type="InterPro" id="IPR008422">
    <property type="entry name" value="KN_HD"/>
</dbReference>
<dbReference type="CDD" id="cd00086">
    <property type="entry name" value="homeodomain"/>
    <property type="match status" value="1"/>
</dbReference>
<name>A0A0K2U6C4_LEPSM</name>
<comment type="subcellular location">
    <subcellularLocation>
        <location evidence="1 6">Nucleus</location>
    </subcellularLocation>
</comment>
<dbReference type="GO" id="GO:0048468">
    <property type="term" value="P:cell development"/>
    <property type="evidence" value="ECO:0007669"/>
    <property type="project" value="TreeGrafter"/>
</dbReference>
<comment type="similarity">
    <text evidence="2">Belongs to the TALE/IRO homeobox family.</text>
</comment>
<protein>
    <submittedName>
        <fullName evidence="9">Homeobox protein araucanlike [Bombyx mori]</fullName>
    </submittedName>
</protein>
<dbReference type="PANTHER" id="PTHR11211">
    <property type="entry name" value="IROQUOIS-CLASS HOMEODOMAIN PROTEIN IRX"/>
    <property type="match status" value="1"/>
</dbReference>
<feature type="compositionally biased region" description="Low complexity" evidence="7">
    <location>
        <begin position="394"/>
        <end position="411"/>
    </location>
</feature>
<dbReference type="GO" id="GO:0030182">
    <property type="term" value="P:neuron differentiation"/>
    <property type="evidence" value="ECO:0007669"/>
    <property type="project" value="TreeGrafter"/>
</dbReference>
<feature type="compositionally biased region" description="Polar residues" evidence="7">
    <location>
        <begin position="441"/>
        <end position="451"/>
    </location>
</feature>
<feature type="region of interest" description="Disordered" evidence="7">
    <location>
        <begin position="441"/>
        <end position="467"/>
    </location>
</feature>
<dbReference type="InterPro" id="IPR009057">
    <property type="entry name" value="Homeodomain-like_sf"/>
</dbReference>
<evidence type="ECO:0000256" key="7">
    <source>
        <dbReference type="SAM" id="MobiDB-lite"/>
    </source>
</evidence>
<accession>A0A0K2U6C4</accession>
<dbReference type="FunFam" id="1.10.10.60:FF:000003">
    <property type="entry name" value="Iroquois-class homeobox protein IRX"/>
    <property type="match status" value="1"/>
</dbReference>
<feature type="region of interest" description="Disordered" evidence="7">
    <location>
        <begin position="1"/>
        <end position="94"/>
    </location>
</feature>
<feature type="compositionally biased region" description="Acidic residues" evidence="7">
    <location>
        <begin position="271"/>
        <end position="284"/>
    </location>
</feature>
<feature type="compositionally biased region" description="Polar residues" evidence="7">
    <location>
        <begin position="77"/>
        <end position="94"/>
    </location>
</feature>
<evidence type="ECO:0000256" key="6">
    <source>
        <dbReference type="PROSITE-ProRule" id="PRU00108"/>
    </source>
</evidence>
<reference evidence="9" key="1">
    <citation type="submission" date="2014-05" db="EMBL/GenBank/DDBJ databases">
        <authorList>
            <person name="Chronopoulou M."/>
        </authorList>
    </citation>
    <scope>NUCLEOTIDE SEQUENCE</scope>
    <source>
        <tissue evidence="9">Whole organism</tissue>
    </source>
</reference>
<feature type="region of interest" description="Disordered" evidence="7">
    <location>
        <begin position="387"/>
        <end position="424"/>
    </location>
</feature>
<keyword evidence="3 6" id="KW-0238">DNA-binding</keyword>
<sequence>MSFPSSTFGYSPYNPQILTQPRSSLSPGSTASNNSSHPPNNESRLSSGSPKSPLESSSSSSTSSTNANTPTTNAATIVSSPISSPATNTSEASSDPASACRLAAINLSPAAAAAAAALGPVYSASSYPSTEQNPYPSIAMDNSYFGSLGNPYASKDAAEMNAAAAAAWSAGAIPPTACYYSYDHPSLAAYGYGGGYDLASRRKNATRESTATLKAWLNEHKKNPYPTKGEKIMLAIITKMTLTQVSTWFANARRRLKKENKMTWEPKNKLDDEDVDISDDEDKDREDYKQDEDKLTHLVHDDNKSSGIPLPPTKPKIWSLADTAVCKTPPPPSAVGPAAAVAAGLMGWNSPYSHHPVRPMSAFRSGVFGLPRPDFFNSSHMSSMGIGGLGPAGGAPASSSSSSSNQDPSSADTPPHTPPNIIKNGLLGAGFNGLSYLSNASNSPSVVQPSSGAILPSGISPNLDYNR</sequence>
<evidence type="ECO:0000256" key="2">
    <source>
        <dbReference type="ARBA" id="ARBA00008446"/>
    </source>
</evidence>
<dbReference type="AlphaFoldDB" id="A0A0K2U6C4"/>
<dbReference type="GO" id="GO:0005634">
    <property type="term" value="C:nucleus"/>
    <property type="evidence" value="ECO:0007669"/>
    <property type="project" value="UniProtKB-SubCell"/>
</dbReference>
<dbReference type="GO" id="GO:0000981">
    <property type="term" value="F:DNA-binding transcription factor activity, RNA polymerase II-specific"/>
    <property type="evidence" value="ECO:0007669"/>
    <property type="project" value="InterPro"/>
</dbReference>
<dbReference type="GO" id="GO:0042693">
    <property type="term" value="P:muscle cell fate commitment"/>
    <property type="evidence" value="ECO:0007669"/>
    <property type="project" value="UniProtKB-ARBA"/>
</dbReference>
<dbReference type="PROSITE" id="PS50071">
    <property type="entry name" value="HOMEOBOX_2"/>
    <property type="match status" value="1"/>
</dbReference>
<evidence type="ECO:0000256" key="1">
    <source>
        <dbReference type="ARBA" id="ARBA00004123"/>
    </source>
</evidence>
<dbReference type="InterPro" id="IPR003893">
    <property type="entry name" value="Iroquois_homeo"/>
</dbReference>
<feature type="region of interest" description="Disordered" evidence="7">
    <location>
        <begin position="271"/>
        <end position="294"/>
    </location>
</feature>
<dbReference type="InterPro" id="IPR017970">
    <property type="entry name" value="Homeobox_CS"/>
</dbReference>
<dbReference type="EMBL" id="HACA01016458">
    <property type="protein sequence ID" value="CDW33819.1"/>
    <property type="molecule type" value="Transcribed_RNA"/>
</dbReference>
<dbReference type="InterPro" id="IPR001356">
    <property type="entry name" value="HD"/>
</dbReference>
<feature type="compositionally biased region" description="Low complexity" evidence="7">
    <location>
        <begin position="32"/>
        <end position="76"/>
    </location>
</feature>
<keyword evidence="5 6" id="KW-0539">Nucleus</keyword>
<dbReference type="SMART" id="SM00389">
    <property type="entry name" value="HOX"/>
    <property type="match status" value="1"/>
</dbReference>
<proteinExistence type="inferred from homology"/>
<dbReference type="GO" id="GO:0045926">
    <property type="term" value="P:negative regulation of growth"/>
    <property type="evidence" value="ECO:0007669"/>
    <property type="project" value="UniProtKB-ARBA"/>
</dbReference>
<dbReference type="SUPFAM" id="SSF46689">
    <property type="entry name" value="Homeodomain-like"/>
    <property type="match status" value="1"/>
</dbReference>
<dbReference type="SMART" id="SM00548">
    <property type="entry name" value="IRO"/>
    <property type="match status" value="1"/>
</dbReference>
<feature type="DNA-binding region" description="Homeobox" evidence="6">
    <location>
        <begin position="198"/>
        <end position="260"/>
    </location>
</feature>
<dbReference type="Gene3D" id="1.10.10.60">
    <property type="entry name" value="Homeodomain-like"/>
    <property type="match status" value="1"/>
</dbReference>
<evidence type="ECO:0000259" key="8">
    <source>
        <dbReference type="PROSITE" id="PS50071"/>
    </source>
</evidence>
<keyword evidence="4 6" id="KW-0371">Homeobox</keyword>
<evidence type="ECO:0000256" key="3">
    <source>
        <dbReference type="ARBA" id="ARBA00023125"/>
    </source>
</evidence>
<evidence type="ECO:0000256" key="5">
    <source>
        <dbReference type="ARBA" id="ARBA00023242"/>
    </source>
</evidence>
<evidence type="ECO:0000256" key="4">
    <source>
        <dbReference type="ARBA" id="ARBA00023155"/>
    </source>
</evidence>
<feature type="domain" description="Homeobox" evidence="8">
    <location>
        <begin position="196"/>
        <end position="259"/>
    </location>
</feature>
<dbReference type="GO" id="GO:0000978">
    <property type="term" value="F:RNA polymerase II cis-regulatory region sequence-specific DNA binding"/>
    <property type="evidence" value="ECO:0007669"/>
    <property type="project" value="TreeGrafter"/>
</dbReference>
<organism evidence="9">
    <name type="scientific">Lepeophtheirus salmonis</name>
    <name type="common">Salmon louse</name>
    <name type="synonym">Caligus salmonis</name>
    <dbReference type="NCBI Taxonomy" id="72036"/>
    <lineage>
        <taxon>Eukaryota</taxon>
        <taxon>Metazoa</taxon>
        <taxon>Ecdysozoa</taxon>
        <taxon>Arthropoda</taxon>
        <taxon>Crustacea</taxon>
        <taxon>Multicrustacea</taxon>
        <taxon>Hexanauplia</taxon>
        <taxon>Copepoda</taxon>
        <taxon>Siphonostomatoida</taxon>
        <taxon>Caligidae</taxon>
        <taxon>Lepeophtheirus</taxon>
    </lineage>
</organism>
<dbReference type="PROSITE" id="PS00027">
    <property type="entry name" value="HOMEOBOX_1"/>
    <property type="match status" value="1"/>
</dbReference>
<dbReference type="PANTHER" id="PTHR11211:SF46">
    <property type="entry name" value="HOMEOBOX PROTEIN ARAUCAN-RELATED"/>
    <property type="match status" value="1"/>
</dbReference>
<feature type="compositionally biased region" description="Polar residues" evidence="7">
    <location>
        <begin position="1"/>
        <end position="31"/>
    </location>
</feature>